<evidence type="ECO:0000256" key="8">
    <source>
        <dbReference type="ARBA" id="ARBA00023315"/>
    </source>
</evidence>
<feature type="transmembrane region" description="Helical" evidence="9">
    <location>
        <begin position="166"/>
        <end position="187"/>
    </location>
</feature>
<dbReference type="Gene3D" id="3.60.110.10">
    <property type="entry name" value="Carbon-nitrogen hydrolase"/>
    <property type="match status" value="1"/>
</dbReference>
<comment type="caution">
    <text evidence="11">The sequence shown here is derived from an EMBL/GenBank/DDBJ whole genome shotgun (WGS) entry which is preliminary data.</text>
</comment>
<dbReference type="Pfam" id="PF20154">
    <property type="entry name" value="LNT_N"/>
    <property type="match status" value="1"/>
</dbReference>
<name>A0ABP9G9M1_9SPHI</name>
<sequence>MKKNILLSILSGLLLWIAWPPTPYTTLLLFAGLVPMLLAMENIIQSATVNKGKKLYWTTFLGFFIWNTLSIYWVYNSLKDAGTVAAIFISLVPYSLGPLLMSLACWMYYRLRLKISRGKALIGLVIFWIGYEYLHQNWDLNFPWMTLGNGFAVSHSWIQWYEYTGVYGGTIWIWAINILLFLIYISFAENMKGKARLKLSAMAAAVLILPLSFSLYRYYSYEEQPNPSNVVVVQPNIDPYGKSGNVPHAEQLRILTHLSNSLAQPNTEYFIWPETALSADMDEDAIRHNPQFEQVQQFISKYRNGNVLTGAETHKLYNTRKTTSARPADPSGRLFFDSFNTALNIENSAEVQIYHKSKLVPGAEELPFGDYLSFLKPVFEHLGGSTGGYGKQAEAGVFYSQSGIGVDPVICYESIWGEYVAQSVKKGAQFIAIITNDGWWENTSGKDQHLDYAKLRAIETRRWVARSANTGISAFINQRGDVVQHSGWWVQAVLKQDINLNSDLTFYTRFGDYLPKGASLLTVIGIFYVIFNLKFRKRINPTAPARG</sequence>
<dbReference type="PROSITE" id="PS50263">
    <property type="entry name" value="CN_HYDROLASE"/>
    <property type="match status" value="1"/>
</dbReference>
<keyword evidence="5 9" id="KW-0812">Transmembrane</keyword>
<dbReference type="Proteomes" id="UP001501436">
    <property type="component" value="Unassembled WGS sequence"/>
</dbReference>
<dbReference type="EMBL" id="BAABJI010000004">
    <property type="protein sequence ID" value="GAA4930131.1"/>
    <property type="molecule type" value="Genomic_DNA"/>
</dbReference>
<comment type="subcellular location">
    <subcellularLocation>
        <location evidence="1 9">Cell membrane</location>
        <topology evidence="1 9">Multi-pass membrane protein</topology>
    </subcellularLocation>
</comment>
<evidence type="ECO:0000256" key="9">
    <source>
        <dbReference type="HAMAP-Rule" id="MF_01148"/>
    </source>
</evidence>
<evidence type="ECO:0000313" key="11">
    <source>
        <dbReference type="EMBL" id="GAA4930131.1"/>
    </source>
</evidence>
<dbReference type="InterPro" id="IPR004563">
    <property type="entry name" value="Apolipo_AcylTrfase"/>
</dbReference>
<evidence type="ECO:0000256" key="5">
    <source>
        <dbReference type="ARBA" id="ARBA00022692"/>
    </source>
</evidence>
<comment type="pathway">
    <text evidence="9">Protein modification; lipoprotein biosynthesis (N-acyl transfer).</text>
</comment>
<keyword evidence="8 9" id="KW-0012">Acyltransferase</keyword>
<evidence type="ECO:0000256" key="1">
    <source>
        <dbReference type="ARBA" id="ARBA00004651"/>
    </source>
</evidence>
<feature type="transmembrane region" description="Helical" evidence="9">
    <location>
        <begin position="121"/>
        <end position="138"/>
    </location>
</feature>
<keyword evidence="12" id="KW-1185">Reference proteome</keyword>
<dbReference type="CDD" id="cd07571">
    <property type="entry name" value="ALP_N-acyl_transferase"/>
    <property type="match status" value="1"/>
</dbReference>
<keyword evidence="6 9" id="KW-1133">Transmembrane helix</keyword>
<dbReference type="InterPro" id="IPR003010">
    <property type="entry name" value="C-N_Hydrolase"/>
</dbReference>
<evidence type="ECO:0000256" key="4">
    <source>
        <dbReference type="ARBA" id="ARBA00022679"/>
    </source>
</evidence>
<evidence type="ECO:0000256" key="7">
    <source>
        <dbReference type="ARBA" id="ARBA00023136"/>
    </source>
</evidence>
<dbReference type="PANTHER" id="PTHR38686:SF1">
    <property type="entry name" value="APOLIPOPROTEIN N-ACYLTRANSFERASE"/>
    <property type="match status" value="1"/>
</dbReference>
<comment type="function">
    <text evidence="9">Catalyzes the phospholipid dependent N-acylation of the N-terminal cysteine of apolipoprotein, the last step in lipoprotein maturation.</text>
</comment>
<feature type="transmembrane region" description="Helical" evidence="9">
    <location>
        <begin position="56"/>
        <end position="75"/>
    </location>
</feature>
<reference evidence="12" key="1">
    <citation type="journal article" date="2019" name="Int. J. Syst. Evol. Microbiol.">
        <title>The Global Catalogue of Microorganisms (GCM) 10K type strain sequencing project: providing services to taxonomists for standard genome sequencing and annotation.</title>
        <authorList>
            <consortium name="The Broad Institute Genomics Platform"/>
            <consortium name="The Broad Institute Genome Sequencing Center for Infectious Disease"/>
            <person name="Wu L."/>
            <person name="Ma J."/>
        </authorList>
    </citation>
    <scope>NUCLEOTIDE SEQUENCE [LARGE SCALE GENOMIC DNA]</scope>
    <source>
        <strain evidence="12">JCM 18283</strain>
    </source>
</reference>
<dbReference type="RefSeq" id="WP_345334052.1">
    <property type="nucleotide sequence ID" value="NZ_BAABJI010000004.1"/>
</dbReference>
<protein>
    <recommendedName>
        <fullName evidence="9">Apolipoprotein N-acyltransferase</fullName>
        <shortName evidence="9">ALP N-acyltransferase</shortName>
        <ecNumber evidence="9">2.3.1.269</ecNumber>
    </recommendedName>
</protein>
<evidence type="ECO:0000259" key="10">
    <source>
        <dbReference type="PROSITE" id="PS50263"/>
    </source>
</evidence>
<feature type="domain" description="CN hydrolase" evidence="10">
    <location>
        <begin position="233"/>
        <end position="500"/>
    </location>
</feature>
<dbReference type="PANTHER" id="PTHR38686">
    <property type="entry name" value="APOLIPOPROTEIN N-ACYLTRANSFERASE"/>
    <property type="match status" value="1"/>
</dbReference>
<feature type="transmembrane region" description="Helical" evidence="9">
    <location>
        <begin position="81"/>
        <end position="109"/>
    </location>
</feature>
<organism evidence="11 12">
    <name type="scientific">Mucilaginibacter defluvii</name>
    <dbReference type="NCBI Taxonomy" id="1196019"/>
    <lineage>
        <taxon>Bacteria</taxon>
        <taxon>Pseudomonadati</taxon>
        <taxon>Bacteroidota</taxon>
        <taxon>Sphingobacteriia</taxon>
        <taxon>Sphingobacteriales</taxon>
        <taxon>Sphingobacteriaceae</taxon>
        <taxon>Mucilaginibacter</taxon>
    </lineage>
</organism>
<proteinExistence type="inferred from homology"/>
<comment type="similarity">
    <text evidence="2 9">Belongs to the CN hydrolase family. Apolipoprotein N-acyltransferase subfamily.</text>
</comment>
<dbReference type="EC" id="2.3.1.269" evidence="9"/>
<feature type="transmembrane region" description="Helical" evidence="9">
    <location>
        <begin position="199"/>
        <end position="219"/>
    </location>
</feature>
<keyword evidence="4 9" id="KW-0808">Transferase</keyword>
<accession>A0ABP9G9M1</accession>
<evidence type="ECO:0000256" key="2">
    <source>
        <dbReference type="ARBA" id="ARBA00010065"/>
    </source>
</evidence>
<dbReference type="NCBIfam" id="TIGR00546">
    <property type="entry name" value="lnt"/>
    <property type="match status" value="1"/>
</dbReference>
<dbReference type="InterPro" id="IPR045378">
    <property type="entry name" value="LNT_N"/>
</dbReference>
<evidence type="ECO:0000256" key="6">
    <source>
        <dbReference type="ARBA" id="ARBA00022989"/>
    </source>
</evidence>
<feature type="transmembrane region" description="Helical" evidence="9">
    <location>
        <begin position="513"/>
        <end position="531"/>
    </location>
</feature>
<keyword evidence="7 9" id="KW-0472">Membrane</keyword>
<dbReference type="SUPFAM" id="SSF56317">
    <property type="entry name" value="Carbon-nitrogen hydrolase"/>
    <property type="match status" value="1"/>
</dbReference>
<comment type="catalytic activity">
    <reaction evidence="9">
        <text>N-terminal S-1,2-diacyl-sn-glyceryl-L-cysteinyl-[lipoprotein] + a glycerophospholipid = N-acyl-S-1,2-diacyl-sn-glyceryl-L-cysteinyl-[lipoprotein] + a 2-acyl-sn-glycero-3-phospholipid + H(+)</text>
        <dbReference type="Rhea" id="RHEA:48228"/>
        <dbReference type="Rhea" id="RHEA-COMP:14681"/>
        <dbReference type="Rhea" id="RHEA-COMP:14684"/>
        <dbReference type="ChEBI" id="CHEBI:15378"/>
        <dbReference type="ChEBI" id="CHEBI:136912"/>
        <dbReference type="ChEBI" id="CHEBI:140656"/>
        <dbReference type="ChEBI" id="CHEBI:140657"/>
        <dbReference type="ChEBI" id="CHEBI:140660"/>
        <dbReference type="EC" id="2.3.1.269"/>
    </reaction>
</comment>
<dbReference type="HAMAP" id="MF_01148">
    <property type="entry name" value="Lnt"/>
    <property type="match status" value="1"/>
</dbReference>
<evidence type="ECO:0000256" key="3">
    <source>
        <dbReference type="ARBA" id="ARBA00022475"/>
    </source>
</evidence>
<keyword evidence="3 9" id="KW-1003">Cell membrane</keyword>
<evidence type="ECO:0000313" key="12">
    <source>
        <dbReference type="Proteomes" id="UP001501436"/>
    </source>
</evidence>
<dbReference type="InterPro" id="IPR036526">
    <property type="entry name" value="C-N_Hydrolase_sf"/>
</dbReference>
<gene>
    <name evidence="9 11" type="primary">lnt</name>
    <name evidence="11" type="ORF">GCM10023313_38700</name>
</gene>
<dbReference type="Pfam" id="PF00795">
    <property type="entry name" value="CN_hydrolase"/>
    <property type="match status" value="1"/>
</dbReference>